<feature type="transmembrane region" description="Helical" evidence="6">
    <location>
        <begin position="134"/>
        <end position="152"/>
    </location>
</feature>
<dbReference type="PANTHER" id="PTHR11266:SF80">
    <property type="entry name" value="PEROXISOMAL MEMBRANE PROTEIN 2"/>
    <property type="match status" value="1"/>
</dbReference>
<dbReference type="AlphaFoldDB" id="A0A7S0VKF2"/>
<dbReference type="GO" id="GO:0005737">
    <property type="term" value="C:cytoplasm"/>
    <property type="evidence" value="ECO:0007669"/>
    <property type="project" value="TreeGrafter"/>
</dbReference>
<proteinExistence type="inferred from homology"/>
<evidence type="ECO:0000256" key="2">
    <source>
        <dbReference type="ARBA" id="ARBA00006824"/>
    </source>
</evidence>
<gene>
    <name evidence="7" type="ORF">PPAR00522_LOCUS17208</name>
</gene>
<organism evidence="7">
    <name type="scientific">Polytomella parva</name>
    <dbReference type="NCBI Taxonomy" id="51329"/>
    <lineage>
        <taxon>Eukaryota</taxon>
        <taxon>Viridiplantae</taxon>
        <taxon>Chlorophyta</taxon>
        <taxon>core chlorophytes</taxon>
        <taxon>Chlorophyceae</taxon>
        <taxon>CS clade</taxon>
        <taxon>Chlamydomonadales</taxon>
        <taxon>Chlamydomonadaceae</taxon>
        <taxon>Polytomella</taxon>
    </lineage>
</organism>
<evidence type="ECO:0000256" key="1">
    <source>
        <dbReference type="ARBA" id="ARBA00004141"/>
    </source>
</evidence>
<keyword evidence="4 6" id="KW-1133">Transmembrane helix</keyword>
<reference evidence="7" key="1">
    <citation type="submission" date="2021-01" db="EMBL/GenBank/DDBJ databases">
        <authorList>
            <person name="Corre E."/>
            <person name="Pelletier E."/>
            <person name="Niang G."/>
            <person name="Scheremetjew M."/>
            <person name="Finn R."/>
            <person name="Kale V."/>
            <person name="Holt S."/>
            <person name="Cochrane G."/>
            <person name="Meng A."/>
            <person name="Brown T."/>
            <person name="Cohen L."/>
        </authorList>
    </citation>
    <scope>NUCLEOTIDE SEQUENCE</scope>
    <source>
        <strain evidence="7">SAG 63-3</strain>
    </source>
</reference>
<accession>A0A7S0VKF2</accession>
<evidence type="ECO:0000256" key="6">
    <source>
        <dbReference type="RuleBase" id="RU363053"/>
    </source>
</evidence>
<keyword evidence="3 6" id="KW-0812">Transmembrane</keyword>
<feature type="transmembrane region" description="Helical" evidence="6">
    <location>
        <begin position="164"/>
        <end position="190"/>
    </location>
</feature>
<evidence type="ECO:0000256" key="3">
    <source>
        <dbReference type="ARBA" id="ARBA00022692"/>
    </source>
</evidence>
<dbReference type="GO" id="GO:0016020">
    <property type="term" value="C:membrane"/>
    <property type="evidence" value="ECO:0007669"/>
    <property type="project" value="UniProtKB-SubCell"/>
</dbReference>
<dbReference type="Pfam" id="PF04117">
    <property type="entry name" value="Mpv17_PMP22"/>
    <property type="match status" value="1"/>
</dbReference>
<dbReference type="EMBL" id="HBFM01026597">
    <property type="protein sequence ID" value="CAD8784430.1"/>
    <property type="molecule type" value="Transcribed_RNA"/>
</dbReference>
<name>A0A7S0VKF2_9CHLO</name>
<evidence type="ECO:0000313" key="7">
    <source>
        <dbReference type="EMBL" id="CAD8784430.1"/>
    </source>
</evidence>
<comment type="subcellular location">
    <subcellularLocation>
        <location evidence="1">Membrane</location>
        <topology evidence="1">Multi-pass membrane protein</topology>
    </subcellularLocation>
</comment>
<sequence length="253" mass="28234">MALHSLGKVIMSLTYSIKSSPFQYGLKRRTLFAVVPSKSTVVFGMSSKRTQSLGSSKLLTSDKTNRVIAFSTSSNKSSSSNANPIISWYLDVLDKHPIVTKSVTCAVLNCMGDIISQVCIEHATTLDFARIRTFGFLGLVLVGPALHYWYSFLNRAIPASPRSAIIQLLLDQLVFAPFFLATILSTLFALEGKANQIPEKLRQDLFNTVRANWLLWVPAQFVNFRYVPPHLRVLASNVVALLWNTYISYTSHK</sequence>
<dbReference type="InterPro" id="IPR007248">
    <property type="entry name" value="Mpv17_PMP22"/>
</dbReference>
<evidence type="ECO:0000256" key="5">
    <source>
        <dbReference type="ARBA" id="ARBA00023136"/>
    </source>
</evidence>
<keyword evidence="5 6" id="KW-0472">Membrane</keyword>
<comment type="similarity">
    <text evidence="2 6">Belongs to the peroxisomal membrane protein PXMP2/4 family.</text>
</comment>
<protein>
    <submittedName>
        <fullName evidence="7">Uncharacterized protein</fullName>
    </submittedName>
</protein>
<dbReference type="PANTHER" id="PTHR11266">
    <property type="entry name" value="PEROXISOMAL MEMBRANE PROTEIN 2, PXMP2 MPV17"/>
    <property type="match status" value="1"/>
</dbReference>
<evidence type="ECO:0000256" key="4">
    <source>
        <dbReference type="ARBA" id="ARBA00022989"/>
    </source>
</evidence>